<dbReference type="InterPro" id="IPR006311">
    <property type="entry name" value="TAT_signal"/>
</dbReference>
<evidence type="ECO:0000256" key="3">
    <source>
        <dbReference type="ARBA" id="ARBA00022448"/>
    </source>
</evidence>
<dbReference type="PROSITE" id="PS51318">
    <property type="entry name" value="TAT"/>
    <property type="match status" value="1"/>
</dbReference>
<dbReference type="InterPro" id="IPR022386">
    <property type="entry name" value="Chitin_NgcE"/>
</dbReference>
<dbReference type="SUPFAM" id="SSF53850">
    <property type="entry name" value="Periplasmic binding protein-like II"/>
    <property type="match status" value="1"/>
</dbReference>
<gene>
    <name evidence="5" type="ORF">FB566_4922</name>
</gene>
<evidence type="ECO:0000256" key="2">
    <source>
        <dbReference type="ARBA" id="ARBA00008520"/>
    </source>
</evidence>
<proteinExistence type="inferred from homology"/>
<dbReference type="PANTHER" id="PTHR43649:SF31">
    <property type="entry name" value="SN-GLYCEROL-3-PHOSPHATE-BINDING PERIPLASMIC PROTEIN UGPB"/>
    <property type="match status" value="1"/>
</dbReference>
<dbReference type="RefSeq" id="WP_142044538.1">
    <property type="nucleotide sequence ID" value="NZ_JBHTGS010000002.1"/>
</dbReference>
<dbReference type="Gene3D" id="3.40.190.10">
    <property type="entry name" value="Periplasmic binding protein-like II"/>
    <property type="match status" value="2"/>
</dbReference>
<dbReference type="PANTHER" id="PTHR43649">
    <property type="entry name" value="ARABINOSE-BINDING PROTEIN-RELATED"/>
    <property type="match status" value="1"/>
</dbReference>
<reference evidence="5 6" key="1">
    <citation type="submission" date="2019-06" db="EMBL/GenBank/DDBJ databases">
        <title>Sequencing the genomes of 1000 actinobacteria strains.</title>
        <authorList>
            <person name="Klenk H.-P."/>
        </authorList>
    </citation>
    <scope>NUCLEOTIDE SEQUENCE [LARGE SCALE GENOMIC DNA]</scope>
    <source>
        <strain evidence="5 6">DSM 45928</strain>
    </source>
</reference>
<dbReference type="OrthoDB" id="8663148at2"/>
<sequence length="470" mass="51408">MNDILPSSVRTPLGRRNLLKAGSLAGLGIGATSLLSACSDAAAQEEANLYKRGPIKLDLDNAENPFGVDGAVPLDVTIFKGGYSDEYATEGHQVLYRNKFPEAEIIHVGTEQISEVVRPRFRSYSPPDILMNAGGERMEMDQLVRDGELTDLSVLLQAPSVDDPGITVGETLREGVVEAGQVGSGKEVWGLPYDFAGYGVWYSQTLFQQNGWTVPTTWTEFMALCAEIKSSGMAPWTYQGKFPYYMLDPIITLAVRHGGRDVMTRFEEDWGSGAWSDDSVEMAVESWAEFVSAGYVLEGTSSMTHLDAQDAWLQGEAAFIPCGSWLENEEKDDVPADFEMGFLPIPALEGSAAPDLVQGTPGEHYVVPKYANNPAGALEYLRIMLSAAGTTAWANHTSSLNVVRGVSFETDRPGVSALRPYLEDDKNLYKNTMEVEHGTFVQQTLFPEINALMRGDRTASQFLSNVKRAL</sequence>
<dbReference type="NCBIfam" id="TIGR03851">
    <property type="entry name" value="chitin_NgcE"/>
    <property type="match status" value="1"/>
</dbReference>
<protein>
    <submittedName>
        <fullName evidence="5">Carbohydrate ABC transporter substrate-binding protein (CUT1 family)</fullName>
    </submittedName>
</protein>
<dbReference type="GO" id="GO:0030313">
    <property type="term" value="C:cell envelope"/>
    <property type="evidence" value="ECO:0007669"/>
    <property type="project" value="UniProtKB-SubCell"/>
</dbReference>
<evidence type="ECO:0000256" key="4">
    <source>
        <dbReference type="ARBA" id="ARBA00022729"/>
    </source>
</evidence>
<dbReference type="Pfam" id="PF01547">
    <property type="entry name" value="SBP_bac_1"/>
    <property type="match status" value="1"/>
</dbReference>
<accession>A0A543B3A6</accession>
<dbReference type="InterPro" id="IPR050490">
    <property type="entry name" value="Bact_solute-bd_prot1"/>
</dbReference>
<comment type="similarity">
    <text evidence="2">Belongs to the bacterial solute-binding protein 1 family.</text>
</comment>
<name>A0A543B3A6_9ACTN</name>
<evidence type="ECO:0000313" key="6">
    <source>
        <dbReference type="Proteomes" id="UP000317043"/>
    </source>
</evidence>
<comment type="subcellular location">
    <subcellularLocation>
        <location evidence="1">Cell envelope</location>
    </subcellularLocation>
</comment>
<organism evidence="5 6">
    <name type="scientific">Stackebrandtia endophytica</name>
    <dbReference type="NCBI Taxonomy" id="1496996"/>
    <lineage>
        <taxon>Bacteria</taxon>
        <taxon>Bacillati</taxon>
        <taxon>Actinomycetota</taxon>
        <taxon>Actinomycetes</taxon>
        <taxon>Glycomycetales</taxon>
        <taxon>Glycomycetaceae</taxon>
        <taxon>Stackebrandtia</taxon>
    </lineage>
</organism>
<comment type="caution">
    <text evidence="5">The sequence shown here is derived from an EMBL/GenBank/DDBJ whole genome shotgun (WGS) entry which is preliminary data.</text>
</comment>
<dbReference type="Proteomes" id="UP000317043">
    <property type="component" value="Unassembled WGS sequence"/>
</dbReference>
<evidence type="ECO:0000313" key="5">
    <source>
        <dbReference type="EMBL" id="TQL79321.1"/>
    </source>
</evidence>
<dbReference type="EMBL" id="VFOW01000001">
    <property type="protein sequence ID" value="TQL79321.1"/>
    <property type="molecule type" value="Genomic_DNA"/>
</dbReference>
<dbReference type="AlphaFoldDB" id="A0A543B3A6"/>
<evidence type="ECO:0000256" key="1">
    <source>
        <dbReference type="ARBA" id="ARBA00004196"/>
    </source>
</evidence>
<keyword evidence="6" id="KW-1185">Reference proteome</keyword>
<dbReference type="InParanoid" id="A0A543B3A6"/>
<dbReference type="InterPro" id="IPR006059">
    <property type="entry name" value="SBP"/>
</dbReference>
<keyword evidence="4" id="KW-0732">Signal</keyword>
<keyword evidence="3" id="KW-0813">Transport</keyword>